<evidence type="ECO:0000313" key="1">
    <source>
        <dbReference type="EMBL" id="VAW11766.1"/>
    </source>
</evidence>
<proteinExistence type="predicted"/>
<gene>
    <name evidence="1" type="ORF">MNBD_ALPHA09-758</name>
</gene>
<dbReference type="EMBL" id="UOEM01000034">
    <property type="protein sequence ID" value="VAW11766.1"/>
    <property type="molecule type" value="Genomic_DNA"/>
</dbReference>
<name>A0A3B0TXH2_9ZZZZ</name>
<dbReference type="Pfam" id="PF04214">
    <property type="entry name" value="DUF411"/>
    <property type="match status" value="1"/>
</dbReference>
<reference evidence="1" key="1">
    <citation type="submission" date="2018-06" db="EMBL/GenBank/DDBJ databases">
        <authorList>
            <person name="Zhirakovskaya E."/>
        </authorList>
    </citation>
    <scope>NUCLEOTIDE SEQUENCE</scope>
</reference>
<dbReference type="InterPro" id="IPR007332">
    <property type="entry name" value="DUF411"/>
</dbReference>
<dbReference type="AlphaFoldDB" id="A0A3B0TXH2"/>
<protein>
    <submittedName>
        <fullName evidence="1">CopG protein</fullName>
    </submittedName>
</protein>
<sequence length="147" mass="15785">MKKIAFFLSVLMLAATGANAQTSELPQMTVWKSPWCGCCGGWIKHVEAAGFKVVVNDVEDLDMIKSMAGIPDELESCHTAVVGNYKIEGHVPVADIKKLLATKPDVHGLAVPGMPSGSPGMENGDLDPYKVMTFTLDGKTAVFNQYN</sequence>
<organism evidence="1">
    <name type="scientific">hydrothermal vent metagenome</name>
    <dbReference type="NCBI Taxonomy" id="652676"/>
    <lineage>
        <taxon>unclassified sequences</taxon>
        <taxon>metagenomes</taxon>
        <taxon>ecological metagenomes</taxon>
    </lineage>
</organism>
<accession>A0A3B0TXH2</accession>